<dbReference type="Gene3D" id="3.40.47.10">
    <property type="match status" value="1"/>
</dbReference>
<dbReference type="PANTHER" id="PTHR34069">
    <property type="entry name" value="3-OXOACYL-[ACYL-CARRIER-PROTEIN] SYNTHASE 3"/>
    <property type="match status" value="1"/>
</dbReference>
<evidence type="ECO:0000256" key="2">
    <source>
        <dbReference type="ARBA" id="ARBA00023315"/>
    </source>
</evidence>
<keyword evidence="6" id="KW-1185">Reference proteome</keyword>
<dbReference type="InterPro" id="IPR013747">
    <property type="entry name" value="ACP_syn_III_C"/>
</dbReference>
<dbReference type="Proteomes" id="UP001162891">
    <property type="component" value="Chromosome"/>
</dbReference>
<dbReference type="InterPro" id="IPR016039">
    <property type="entry name" value="Thiolase-like"/>
</dbReference>
<dbReference type="EMBL" id="AP025591">
    <property type="protein sequence ID" value="BDG01083.1"/>
    <property type="molecule type" value="Genomic_DNA"/>
</dbReference>
<dbReference type="CDD" id="cd00830">
    <property type="entry name" value="KAS_III"/>
    <property type="match status" value="1"/>
</dbReference>
<gene>
    <name evidence="5" type="primary">fabH</name>
    <name evidence="5" type="ORF">AMOR_00790</name>
</gene>
<organism evidence="5 6">
    <name type="scientific">Anaeromyxobacter oryzae</name>
    <dbReference type="NCBI Taxonomy" id="2918170"/>
    <lineage>
        <taxon>Bacteria</taxon>
        <taxon>Pseudomonadati</taxon>
        <taxon>Myxococcota</taxon>
        <taxon>Myxococcia</taxon>
        <taxon>Myxococcales</taxon>
        <taxon>Cystobacterineae</taxon>
        <taxon>Anaeromyxobacteraceae</taxon>
        <taxon>Anaeromyxobacter</taxon>
    </lineage>
</organism>
<name>A0ABM7WNP0_9BACT</name>
<keyword evidence="1" id="KW-0808">Transferase</keyword>
<evidence type="ECO:0000313" key="5">
    <source>
        <dbReference type="EMBL" id="BDG01083.1"/>
    </source>
</evidence>
<dbReference type="PANTHER" id="PTHR34069:SF3">
    <property type="entry name" value="ACYL-COA:ACYL-COA ALKYLTRANSFERASE"/>
    <property type="match status" value="1"/>
</dbReference>
<evidence type="ECO:0000313" key="6">
    <source>
        <dbReference type="Proteomes" id="UP001162891"/>
    </source>
</evidence>
<sequence length="358" mass="38670">MKTVRYVGAGAYVPPRVVKNDRITRAIPGWSPERIEQRTGIRERRFLWDFDAEKGQALPPPEDVEGPRSNTDMAEAAVRQALDRAGLTPSDLDGLYLVTTTPDRLNFCHDAVELHRRLGCRCDASAVVIDSGCGGAVYVADMARKLILSGHAKTIAVVASTFASAYLDREIFTSEMPGNRRVNAFLSMYMFGDGAGAIVLRGDEGTRLGVMASTSGTDHPQLVIHRGGGAQVQPSRATMADHAFFVDGPTVARAYPEYMMRAVDELRATAPEVVPEIQRYYLHQANKLVLLGFADRAGIPQDRVPVNVDRYGNTSAASTLLLFAEDVAAGRVKLGSGEPVLFAAVGAGVHFGGQIVRV</sequence>
<dbReference type="InterPro" id="IPR013751">
    <property type="entry name" value="ACP_syn_III_N"/>
</dbReference>
<dbReference type="Pfam" id="PF08545">
    <property type="entry name" value="ACP_syn_III"/>
    <property type="match status" value="1"/>
</dbReference>
<evidence type="ECO:0000259" key="4">
    <source>
        <dbReference type="Pfam" id="PF08545"/>
    </source>
</evidence>
<dbReference type="SUPFAM" id="SSF53901">
    <property type="entry name" value="Thiolase-like"/>
    <property type="match status" value="1"/>
</dbReference>
<dbReference type="Pfam" id="PF08541">
    <property type="entry name" value="ACP_syn_III_C"/>
    <property type="match status" value="1"/>
</dbReference>
<protein>
    <submittedName>
        <fullName evidence="5">3-oxoacyl-[acyl-carrier-protein] synthase 3</fullName>
    </submittedName>
</protein>
<reference evidence="6" key="1">
    <citation type="journal article" date="2022" name="Int. J. Syst. Evol. Microbiol.">
        <title>Anaeromyxobacter oryzae sp. nov., Anaeromyxobacter diazotrophicus sp. nov. and Anaeromyxobacter paludicola sp. nov., isolated from paddy soils.</title>
        <authorList>
            <person name="Itoh H."/>
            <person name="Xu Z."/>
            <person name="Mise K."/>
            <person name="Masuda Y."/>
            <person name="Ushijima N."/>
            <person name="Hayakawa C."/>
            <person name="Shiratori Y."/>
            <person name="Senoo K."/>
        </authorList>
    </citation>
    <scope>NUCLEOTIDE SEQUENCE [LARGE SCALE GENOMIC DNA]</scope>
    <source>
        <strain evidence="6">Red232</strain>
    </source>
</reference>
<dbReference type="RefSeq" id="WP_248357450.1">
    <property type="nucleotide sequence ID" value="NZ_AP025591.1"/>
</dbReference>
<keyword evidence="2" id="KW-0012">Acyltransferase</keyword>
<proteinExistence type="predicted"/>
<evidence type="ECO:0000259" key="3">
    <source>
        <dbReference type="Pfam" id="PF08541"/>
    </source>
</evidence>
<feature type="domain" description="Beta-ketoacyl-[acyl-carrier-protein] synthase III N-terminal" evidence="4">
    <location>
        <begin position="130"/>
        <end position="218"/>
    </location>
</feature>
<feature type="domain" description="Beta-ketoacyl-[acyl-carrier-protein] synthase III C-terminal" evidence="3">
    <location>
        <begin position="276"/>
        <end position="357"/>
    </location>
</feature>
<accession>A0ABM7WNP0</accession>
<evidence type="ECO:0000256" key="1">
    <source>
        <dbReference type="ARBA" id="ARBA00022679"/>
    </source>
</evidence>